<proteinExistence type="predicted"/>
<dbReference type="EMBL" id="REFZ01000006">
    <property type="protein sequence ID" value="RQH00342.1"/>
    <property type="molecule type" value="Genomic_DNA"/>
</dbReference>
<sequence>MVCPSFPTDGPMQSTAVAVATGPEGESCRRFVEKCETCRRRLTFSMADCRWNYIGHDVMV</sequence>
<keyword evidence="2" id="KW-1185">Reference proteome</keyword>
<name>A0A3N6MVI2_NATCH</name>
<accession>A0A3N6MVI2</accession>
<evidence type="ECO:0000313" key="2">
    <source>
        <dbReference type="Proteomes" id="UP000281431"/>
    </source>
</evidence>
<organism evidence="1 2">
    <name type="scientific">Natrarchaeobius chitinivorans</name>
    <dbReference type="NCBI Taxonomy" id="1679083"/>
    <lineage>
        <taxon>Archaea</taxon>
        <taxon>Methanobacteriati</taxon>
        <taxon>Methanobacteriota</taxon>
        <taxon>Stenosarchaea group</taxon>
        <taxon>Halobacteria</taxon>
        <taxon>Halobacteriales</taxon>
        <taxon>Natrialbaceae</taxon>
        <taxon>Natrarchaeobius</taxon>
    </lineage>
</organism>
<dbReference type="Proteomes" id="UP000281431">
    <property type="component" value="Unassembled WGS sequence"/>
</dbReference>
<evidence type="ECO:0000313" key="1">
    <source>
        <dbReference type="EMBL" id="RQH00342.1"/>
    </source>
</evidence>
<reference evidence="1 2" key="1">
    <citation type="submission" date="2018-10" db="EMBL/GenBank/DDBJ databases">
        <title>Natrarchaeobius chitinivorans gen. nov., sp. nov., and Natrarchaeobius haloalkaliphilus sp. nov., alkaliphilic, chitin-utilizing haloarchaea from hypersaline alkaline lakes.</title>
        <authorList>
            <person name="Sorokin D.Y."/>
            <person name="Elcheninov A.G."/>
            <person name="Kostrikina N.A."/>
            <person name="Bale N.J."/>
            <person name="Sinninghe Damste J.S."/>
            <person name="Khijniak T.V."/>
            <person name="Kublanov I.V."/>
            <person name="Toshchakov S.V."/>
        </authorList>
    </citation>
    <scope>NUCLEOTIDE SEQUENCE [LARGE SCALE GENOMIC DNA]</scope>
    <source>
        <strain evidence="1 2">AArcht7</strain>
    </source>
</reference>
<protein>
    <submittedName>
        <fullName evidence="1">Uncharacterized protein</fullName>
    </submittedName>
</protein>
<gene>
    <name evidence="1" type="ORF">EA472_10845</name>
</gene>
<comment type="caution">
    <text evidence="1">The sequence shown here is derived from an EMBL/GenBank/DDBJ whole genome shotgun (WGS) entry which is preliminary data.</text>
</comment>
<dbReference type="AlphaFoldDB" id="A0A3N6MVI2"/>